<dbReference type="Proteomes" id="UP000799324">
    <property type="component" value="Unassembled WGS sequence"/>
</dbReference>
<dbReference type="EMBL" id="MU004296">
    <property type="protein sequence ID" value="KAF2661043.1"/>
    <property type="molecule type" value="Genomic_DNA"/>
</dbReference>
<evidence type="ECO:0000313" key="1">
    <source>
        <dbReference type="EMBL" id="KAF2661043.1"/>
    </source>
</evidence>
<evidence type="ECO:0000313" key="2">
    <source>
        <dbReference type="Proteomes" id="UP000799324"/>
    </source>
</evidence>
<reference evidence="1" key="1">
    <citation type="journal article" date="2020" name="Stud. Mycol.">
        <title>101 Dothideomycetes genomes: a test case for predicting lifestyles and emergence of pathogens.</title>
        <authorList>
            <person name="Haridas S."/>
            <person name="Albert R."/>
            <person name="Binder M."/>
            <person name="Bloem J."/>
            <person name="Labutti K."/>
            <person name="Salamov A."/>
            <person name="Andreopoulos B."/>
            <person name="Baker S."/>
            <person name="Barry K."/>
            <person name="Bills G."/>
            <person name="Bluhm B."/>
            <person name="Cannon C."/>
            <person name="Castanera R."/>
            <person name="Culley D."/>
            <person name="Daum C."/>
            <person name="Ezra D."/>
            <person name="Gonzalez J."/>
            <person name="Henrissat B."/>
            <person name="Kuo A."/>
            <person name="Liang C."/>
            <person name="Lipzen A."/>
            <person name="Lutzoni F."/>
            <person name="Magnuson J."/>
            <person name="Mondo S."/>
            <person name="Nolan M."/>
            <person name="Ohm R."/>
            <person name="Pangilinan J."/>
            <person name="Park H.-J."/>
            <person name="Ramirez L."/>
            <person name="Alfaro M."/>
            <person name="Sun H."/>
            <person name="Tritt A."/>
            <person name="Yoshinaga Y."/>
            <person name="Zwiers L.-H."/>
            <person name="Turgeon B."/>
            <person name="Goodwin S."/>
            <person name="Spatafora J."/>
            <person name="Crous P."/>
            <person name="Grigoriev I."/>
        </authorList>
    </citation>
    <scope>NUCLEOTIDE SEQUENCE</scope>
    <source>
        <strain evidence="1">CBS 122681</strain>
    </source>
</reference>
<dbReference type="AlphaFoldDB" id="A0A6A6TQ13"/>
<gene>
    <name evidence="1" type="ORF">K491DRAFT_554375</name>
</gene>
<feature type="non-terminal residue" evidence="1">
    <location>
        <position position="50"/>
    </location>
</feature>
<protein>
    <submittedName>
        <fullName evidence="1">Uncharacterized protein</fullName>
    </submittedName>
</protein>
<proteinExistence type="predicted"/>
<name>A0A6A6TQ13_9PLEO</name>
<organism evidence="1 2">
    <name type="scientific">Lophiostoma macrostomum CBS 122681</name>
    <dbReference type="NCBI Taxonomy" id="1314788"/>
    <lineage>
        <taxon>Eukaryota</taxon>
        <taxon>Fungi</taxon>
        <taxon>Dikarya</taxon>
        <taxon>Ascomycota</taxon>
        <taxon>Pezizomycotina</taxon>
        <taxon>Dothideomycetes</taxon>
        <taxon>Pleosporomycetidae</taxon>
        <taxon>Pleosporales</taxon>
        <taxon>Lophiostomataceae</taxon>
        <taxon>Lophiostoma</taxon>
    </lineage>
</organism>
<sequence>MCYQVVERYSLCRCLYYKHSIDPCAAHGQRGHYVQEKMALVGFACSSHCS</sequence>
<keyword evidence="2" id="KW-1185">Reference proteome</keyword>
<dbReference type="OrthoDB" id="5355526at2759"/>
<accession>A0A6A6TQ13</accession>